<keyword evidence="11 15" id="KW-0819">tRNA processing</keyword>
<keyword evidence="9 15" id="KW-0808">Transferase</keyword>
<comment type="subcellular location">
    <subcellularLocation>
        <location evidence="2 15 17">Cytoplasm</location>
    </subcellularLocation>
</comment>
<comment type="caution">
    <text evidence="19">The sequence shown here is derived from an EMBL/GenBank/DDBJ whole genome shotgun (WGS) entry which is preliminary data.</text>
</comment>
<dbReference type="NCBIfam" id="TIGR00088">
    <property type="entry name" value="trmD"/>
    <property type="match status" value="1"/>
</dbReference>
<evidence type="ECO:0000256" key="1">
    <source>
        <dbReference type="ARBA" id="ARBA00002634"/>
    </source>
</evidence>
<proteinExistence type="inferred from homology"/>
<evidence type="ECO:0000256" key="14">
    <source>
        <dbReference type="ARBA" id="ARBA00047783"/>
    </source>
</evidence>
<keyword evidence="20" id="KW-1185">Reference proteome</keyword>
<evidence type="ECO:0000256" key="6">
    <source>
        <dbReference type="ARBA" id="ARBA00014679"/>
    </source>
</evidence>
<accession>A0AB35U1F6</accession>
<dbReference type="NCBIfam" id="NF000648">
    <property type="entry name" value="PRK00026.1"/>
    <property type="match status" value="1"/>
</dbReference>
<keyword evidence="10 15" id="KW-0949">S-adenosyl-L-methionine</keyword>
<evidence type="ECO:0000256" key="13">
    <source>
        <dbReference type="ARBA" id="ARBA00033392"/>
    </source>
</evidence>
<dbReference type="SUPFAM" id="SSF75217">
    <property type="entry name" value="alpha/beta knot"/>
    <property type="match status" value="1"/>
</dbReference>
<keyword evidence="7 15" id="KW-0963">Cytoplasm</keyword>
<dbReference type="PANTHER" id="PTHR46417">
    <property type="entry name" value="TRNA (GUANINE-N(1)-)-METHYLTRANSFERASE"/>
    <property type="match status" value="1"/>
</dbReference>
<reference evidence="19 20" key="1">
    <citation type="submission" date="2022-03" db="EMBL/GenBank/DDBJ databases">
        <title>Novel taxa within the pig intestine.</title>
        <authorList>
            <person name="Wylensek D."/>
            <person name="Bishof K."/>
            <person name="Afrizal A."/>
            <person name="Clavel T."/>
        </authorList>
    </citation>
    <scope>NUCLEOTIDE SEQUENCE [LARGE SCALE GENOMIC DNA]</scope>
    <source>
        <strain evidence="19 20">CLA-KB-P133</strain>
    </source>
</reference>
<evidence type="ECO:0000256" key="10">
    <source>
        <dbReference type="ARBA" id="ARBA00022691"/>
    </source>
</evidence>
<dbReference type="GO" id="GO:0052906">
    <property type="term" value="F:tRNA (guanine(37)-N1)-methyltransferase activity"/>
    <property type="evidence" value="ECO:0007669"/>
    <property type="project" value="UniProtKB-UniRule"/>
</dbReference>
<comment type="similarity">
    <text evidence="3 15 17">Belongs to the RNA methyltransferase TrmD family.</text>
</comment>
<protein>
    <recommendedName>
        <fullName evidence="6 15">tRNA (guanine-N(1)-)-methyltransferase</fullName>
        <ecNumber evidence="5 15">2.1.1.228</ecNumber>
    </recommendedName>
    <alternativeName>
        <fullName evidence="12 15">M1G-methyltransferase</fullName>
    </alternativeName>
    <alternativeName>
        <fullName evidence="13 15">tRNA [GM37] methyltransferase</fullName>
    </alternativeName>
</protein>
<dbReference type="HAMAP" id="MF_00605">
    <property type="entry name" value="TrmD"/>
    <property type="match status" value="1"/>
</dbReference>
<dbReference type="AlphaFoldDB" id="A0AB35U1F6"/>
<evidence type="ECO:0000256" key="5">
    <source>
        <dbReference type="ARBA" id="ARBA00012807"/>
    </source>
</evidence>
<dbReference type="Pfam" id="PF01746">
    <property type="entry name" value="tRNA_m1G_MT"/>
    <property type="match status" value="1"/>
</dbReference>
<evidence type="ECO:0000256" key="9">
    <source>
        <dbReference type="ARBA" id="ARBA00022679"/>
    </source>
</evidence>
<dbReference type="CDD" id="cd18080">
    <property type="entry name" value="TrmD-like"/>
    <property type="match status" value="1"/>
</dbReference>
<dbReference type="InterPro" id="IPR023148">
    <property type="entry name" value="tRNA_m1G_MeTrfase_C_sf"/>
</dbReference>
<feature type="binding site" evidence="15 16">
    <location>
        <position position="111"/>
    </location>
    <ligand>
        <name>S-adenosyl-L-methionine</name>
        <dbReference type="ChEBI" id="CHEBI:59789"/>
    </ligand>
</feature>
<evidence type="ECO:0000256" key="4">
    <source>
        <dbReference type="ARBA" id="ARBA00011738"/>
    </source>
</evidence>
<evidence type="ECO:0000259" key="18">
    <source>
        <dbReference type="Pfam" id="PF01746"/>
    </source>
</evidence>
<dbReference type="GO" id="GO:0002939">
    <property type="term" value="P:tRNA N1-guanine methylation"/>
    <property type="evidence" value="ECO:0007669"/>
    <property type="project" value="TreeGrafter"/>
</dbReference>
<evidence type="ECO:0000256" key="7">
    <source>
        <dbReference type="ARBA" id="ARBA00022490"/>
    </source>
</evidence>
<dbReference type="PANTHER" id="PTHR46417:SF1">
    <property type="entry name" value="TRNA (GUANINE-N(1)-)-METHYLTRANSFERASE"/>
    <property type="match status" value="1"/>
</dbReference>
<keyword evidence="8 15" id="KW-0489">Methyltransferase</keyword>
<evidence type="ECO:0000313" key="20">
    <source>
        <dbReference type="Proteomes" id="UP001286174"/>
    </source>
</evidence>
<dbReference type="Gene3D" id="3.40.1280.10">
    <property type="match status" value="1"/>
</dbReference>
<dbReference type="Gene3D" id="1.10.1270.20">
    <property type="entry name" value="tRNA(m1g37)methyltransferase, domain 2"/>
    <property type="match status" value="1"/>
</dbReference>
<sequence>MKKITVLTMFPEYFDSFLNGVLVQRARTKGICQIRVVDIRDYAEGSYRHLDDSPCGGGPGMIMKCEPVIAALRANKTEQTRSYIMDPGGQTLSQKLVHDLSKEDDLLLLAGHYEGLDERIYEECDGCLSIGDYILSGGELAAQVIIDSIIRLQEGVLANDSTVEESFETDRLEYPQYTRPVDFEGRKVPDVLLSGNHAMIENWRLAKAYLRTEQMRPDLIAKKPMTKAEEKALRLFDKK</sequence>
<dbReference type="InterPro" id="IPR029026">
    <property type="entry name" value="tRNA_m1G_MTases_N"/>
</dbReference>
<evidence type="ECO:0000313" key="19">
    <source>
        <dbReference type="EMBL" id="MDX8419285.1"/>
    </source>
</evidence>
<comment type="function">
    <text evidence="1 15 17">Specifically methylates guanosine-37 in various tRNAs.</text>
</comment>
<evidence type="ECO:0000256" key="3">
    <source>
        <dbReference type="ARBA" id="ARBA00007630"/>
    </source>
</evidence>
<dbReference type="EC" id="2.1.1.228" evidence="5 15"/>
<gene>
    <name evidence="15 19" type="primary">trmD</name>
    <name evidence="19" type="ORF">MOZ60_04155</name>
</gene>
<dbReference type="InterPro" id="IPR002649">
    <property type="entry name" value="tRNA_m1G_MeTrfase_TrmD"/>
</dbReference>
<name>A0AB35U1F6_9FIRM</name>
<evidence type="ECO:0000256" key="2">
    <source>
        <dbReference type="ARBA" id="ARBA00004496"/>
    </source>
</evidence>
<feature type="domain" description="tRNA methyltransferase TRMD/TRM10-type" evidence="18">
    <location>
        <begin position="3"/>
        <end position="221"/>
    </location>
</feature>
<organism evidence="19 20">
    <name type="scientific">Grylomicrobium aquisgranensis</name>
    <dbReference type="NCBI Taxonomy" id="2926318"/>
    <lineage>
        <taxon>Bacteria</taxon>
        <taxon>Bacillati</taxon>
        <taxon>Bacillota</taxon>
        <taxon>Erysipelotrichia</taxon>
        <taxon>Erysipelotrichales</taxon>
        <taxon>Erysipelotrichaceae</taxon>
        <taxon>Grylomicrobium</taxon>
    </lineage>
</organism>
<dbReference type="InterPro" id="IPR016009">
    <property type="entry name" value="tRNA_MeTrfase_TRMD/TRM10"/>
</dbReference>
<evidence type="ECO:0000256" key="17">
    <source>
        <dbReference type="RuleBase" id="RU003464"/>
    </source>
</evidence>
<comment type="subunit">
    <text evidence="4 15 17">Homodimer.</text>
</comment>
<dbReference type="EMBL" id="JALBUR010000007">
    <property type="protein sequence ID" value="MDX8419285.1"/>
    <property type="molecule type" value="Genomic_DNA"/>
</dbReference>
<dbReference type="PIRSF" id="PIRSF000386">
    <property type="entry name" value="tRNA_mtase"/>
    <property type="match status" value="1"/>
</dbReference>
<dbReference type="RefSeq" id="WP_370595754.1">
    <property type="nucleotide sequence ID" value="NZ_JALBUR010000007.1"/>
</dbReference>
<evidence type="ECO:0000256" key="11">
    <source>
        <dbReference type="ARBA" id="ARBA00022694"/>
    </source>
</evidence>
<evidence type="ECO:0000256" key="12">
    <source>
        <dbReference type="ARBA" id="ARBA00029736"/>
    </source>
</evidence>
<evidence type="ECO:0000256" key="16">
    <source>
        <dbReference type="PIRSR" id="PIRSR000386-1"/>
    </source>
</evidence>
<evidence type="ECO:0000256" key="8">
    <source>
        <dbReference type="ARBA" id="ARBA00022603"/>
    </source>
</evidence>
<dbReference type="Proteomes" id="UP001286174">
    <property type="component" value="Unassembled WGS sequence"/>
</dbReference>
<comment type="catalytic activity">
    <reaction evidence="14 15 17">
        <text>guanosine(37) in tRNA + S-adenosyl-L-methionine = N(1)-methylguanosine(37) in tRNA + S-adenosyl-L-homocysteine + H(+)</text>
        <dbReference type="Rhea" id="RHEA:36899"/>
        <dbReference type="Rhea" id="RHEA-COMP:10145"/>
        <dbReference type="Rhea" id="RHEA-COMP:10147"/>
        <dbReference type="ChEBI" id="CHEBI:15378"/>
        <dbReference type="ChEBI" id="CHEBI:57856"/>
        <dbReference type="ChEBI" id="CHEBI:59789"/>
        <dbReference type="ChEBI" id="CHEBI:73542"/>
        <dbReference type="ChEBI" id="CHEBI:74269"/>
        <dbReference type="EC" id="2.1.1.228"/>
    </reaction>
</comment>
<dbReference type="InterPro" id="IPR029028">
    <property type="entry name" value="Alpha/beta_knot_MTases"/>
</dbReference>
<dbReference type="GO" id="GO:0005829">
    <property type="term" value="C:cytosol"/>
    <property type="evidence" value="ECO:0007669"/>
    <property type="project" value="TreeGrafter"/>
</dbReference>
<evidence type="ECO:0000256" key="15">
    <source>
        <dbReference type="HAMAP-Rule" id="MF_00605"/>
    </source>
</evidence>
<feature type="binding site" evidence="15 16">
    <location>
        <begin position="130"/>
        <end position="135"/>
    </location>
    <ligand>
        <name>S-adenosyl-L-methionine</name>
        <dbReference type="ChEBI" id="CHEBI:59789"/>
    </ligand>
</feature>